<dbReference type="AlphaFoldDB" id="A0AAV2HYY8"/>
<dbReference type="SUPFAM" id="SSF52540">
    <property type="entry name" value="P-loop containing nucleoside triphosphate hydrolases"/>
    <property type="match status" value="1"/>
</dbReference>
<dbReference type="InterPro" id="IPR003034">
    <property type="entry name" value="SAP_dom"/>
</dbReference>
<evidence type="ECO:0000256" key="5">
    <source>
        <dbReference type="SAM" id="MobiDB-lite"/>
    </source>
</evidence>
<dbReference type="SMART" id="SM00449">
    <property type="entry name" value="SPRY"/>
    <property type="match status" value="1"/>
</dbReference>
<feature type="region of interest" description="Disordered" evidence="5">
    <location>
        <begin position="601"/>
        <end position="693"/>
    </location>
</feature>
<reference evidence="8 9" key="1">
    <citation type="submission" date="2024-04" db="EMBL/GenBank/DDBJ databases">
        <authorList>
            <consortium name="Genoscope - CEA"/>
            <person name="William W."/>
        </authorList>
    </citation>
    <scope>NUCLEOTIDE SEQUENCE [LARGE SCALE GENOMIC DNA]</scope>
</reference>
<dbReference type="PROSITE" id="PS50800">
    <property type="entry name" value="SAP"/>
    <property type="match status" value="1"/>
</dbReference>
<evidence type="ECO:0000313" key="9">
    <source>
        <dbReference type="Proteomes" id="UP001497497"/>
    </source>
</evidence>
<evidence type="ECO:0000256" key="4">
    <source>
        <dbReference type="ARBA" id="ARBA00023242"/>
    </source>
</evidence>
<evidence type="ECO:0000256" key="2">
    <source>
        <dbReference type="ARBA" id="ARBA00022481"/>
    </source>
</evidence>
<dbReference type="GO" id="GO:0003723">
    <property type="term" value="F:RNA binding"/>
    <property type="evidence" value="ECO:0007669"/>
    <property type="project" value="TreeGrafter"/>
</dbReference>
<accession>A0AAV2HYY8</accession>
<dbReference type="Gene3D" id="2.60.120.920">
    <property type="match status" value="1"/>
</dbReference>
<dbReference type="GO" id="GO:0000380">
    <property type="term" value="P:alternative mRNA splicing, via spliceosome"/>
    <property type="evidence" value="ECO:0007669"/>
    <property type="project" value="TreeGrafter"/>
</dbReference>
<dbReference type="Pfam" id="PF13671">
    <property type="entry name" value="AAA_33"/>
    <property type="match status" value="1"/>
</dbReference>
<feature type="compositionally biased region" description="Acidic residues" evidence="5">
    <location>
        <begin position="51"/>
        <end position="74"/>
    </location>
</feature>
<keyword evidence="3" id="KW-0597">Phosphoprotein</keyword>
<feature type="compositionally biased region" description="Basic and acidic residues" evidence="5">
    <location>
        <begin position="601"/>
        <end position="641"/>
    </location>
</feature>
<dbReference type="GO" id="GO:0005634">
    <property type="term" value="C:nucleus"/>
    <property type="evidence" value="ECO:0007669"/>
    <property type="project" value="UniProtKB-SubCell"/>
</dbReference>
<dbReference type="PANTHER" id="PTHR12381:SF56">
    <property type="entry name" value="B30.2_SPRY DOMAIN-CONTAINING PROTEIN-RELATED"/>
    <property type="match status" value="1"/>
</dbReference>
<feature type="compositionally biased region" description="Basic and acidic residues" evidence="5">
    <location>
        <begin position="671"/>
        <end position="683"/>
    </location>
</feature>
<dbReference type="EMBL" id="CAXITT010000339">
    <property type="protein sequence ID" value="CAL1539438.1"/>
    <property type="molecule type" value="Genomic_DNA"/>
</dbReference>
<feature type="compositionally biased region" description="Acidic residues" evidence="5">
    <location>
        <begin position="108"/>
        <end position="133"/>
    </location>
</feature>
<dbReference type="InterPro" id="IPR027417">
    <property type="entry name" value="P-loop_NTPase"/>
</dbReference>
<evidence type="ECO:0000259" key="6">
    <source>
        <dbReference type="PROSITE" id="PS50188"/>
    </source>
</evidence>
<feature type="compositionally biased region" description="Basic residues" evidence="5">
    <location>
        <begin position="159"/>
        <end position="196"/>
    </location>
</feature>
<keyword evidence="9" id="KW-1185">Reference proteome</keyword>
<dbReference type="Pfam" id="PF02037">
    <property type="entry name" value="SAP"/>
    <property type="match status" value="1"/>
</dbReference>
<feature type="region of interest" description="Disordered" evidence="5">
    <location>
        <begin position="714"/>
        <end position="747"/>
    </location>
</feature>
<dbReference type="PANTHER" id="PTHR12381">
    <property type="entry name" value="HETEROGENEOUS NUCLEAR RIBONUCLEOPROTEIN U FAMILY MEMBER"/>
    <property type="match status" value="1"/>
</dbReference>
<dbReference type="InterPro" id="IPR001870">
    <property type="entry name" value="B30.2/SPRY"/>
</dbReference>
<dbReference type="SUPFAM" id="SSF49899">
    <property type="entry name" value="Concanavalin A-like lectins/glucanases"/>
    <property type="match status" value="1"/>
</dbReference>
<feature type="compositionally biased region" description="Gly residues" evidence="5">
    <location>
        <begin position="684"/>
        <end position="693"/>
    </location>
</feature>
<dbReference type="Gene3D" id="1.10.720.30">
    <property type="entry name" value="SAP domain"/>
    <property type="match status" value="1"/>
</dbReference>
<name>A0AAV2HYY8_LYMST</name>
<evidence type="ECO:0000313" key="8">
    <source>
        <dbReference type="EMBL" id="CAL1539438.1"/>
    </source>
</evidence>
<organism evidence="8 9">
    <name type="scientific">Lymnaea stagnalis</name>
    <name type="common">Great pond snail</name>
    <name type="synonym">Helix stagnalis</name>
    <dbReference type="NCBI Taxonomy" id="6523"/>
    <lineage>
        <taxon>Eukaryota</taxon>
        <taxon>Metazoa</taxon>
        <taxon>Spiralia</taxon>
        <taxon>Lophotrochozoa</taxon>
        <taxon>Mollusca</taxon>
        <taxon>Gastropoda</taxon>
        <taxon>Heterobranchia</taxon>
        <taxon>Euthyneura</taxon>
        <taxon>Panpulmonata</taxon>
        <taxon>Hygrophila</taxon>
        <taxon>Lymnaeoidea</taxon>
        <taxon>Lymnaeidae</taxon>
        <taxon>Lymnaea</taxon>
    </lineage>
</organism>
<protein>
    <submittedName>
        <fullName evidence="8">Uncharacterized protein</fullName>
    </submittedName>
</protein>
<comment type="subcellular location">
    <subcellularLocation>
        <location evidence="1">Nucleus</location>
    </subcellularLocation>
</comment>
<evidence type="ECO:0000256" key="3">
    <source>
        <dbReference type="ARBA" id="ARBA00022553"/>
    </source>
</evidence>
<feature type="compositionally biased region" description="Acidic residues" evidence="5">
    <location>
        <begin position="82"/>
        <end position="100"/>
    </location>
</feature>
<dbReference type="InterPro" id="IPR035778">
    <property type="entry name" value="SPRY_hnRNP_U"/>
</dbReference>
<sequence length="747" mass="84919">MSDIDPEKLKVAELRDELKARGLDTKGNKAALVARLKEALEDSTGGKTDNEGETQGDQEGDESQMEEAAEGQEEETSKVDEDVQLLDETTTDGDDLAEQESSDKNQNIEDDAEKTESQEEQNTEANGEGDEEPPVVLGEEFRTIDETSQDDNEEGNTDRKRKRSRSPRDRHRRSRSRSRDRHRRSHSRERERRHGRYSPPPRKVEMDDTAWETLKTFVLDRYDADMNLRFDDNNIKAHPLTVDGFAYMWSGVRAMYGVHKGKVAYEVKVLENLNVEHLSRDEPNPHILRVGWSVNSASLNLGEEDLSYGYCGTGKAATGCNFVDYGQSFGPGDVITAYLDLENDPVIISYAKNGEDLGTCFEITKEKLGENALFPHLMTKNTEFECNFGAREGPYFPLKDEFKFLEEVPEEERVRGHTPPATKEECEVIMMVGLPGAGKTTWILKHVEENPEKRYDVLGTTNIIDKMKVNGLPRKENYTGRWDVLTDKANKCLNRLIEIAARKKRNYIIDQTNVYASARRRKMQPFEGFQRKAVVVLPTDEVFKNRVKERTDEEGKDITENAVNEMKANFTLPEEGQCFETVIYTEEEPNKEDREKLIEQYRKEGRDALPPPDKRFRRDSREFRGDRRGGYRGGQDRDRRGGGFRGNRSYNSWRPYNDRRGGGGGSSRGGGYRDDRRRDDRSGGYKGGRGGWGAGQGWGNQGWGYNQGYNQGGWGGYGQNYNQGSWSGYNSGSSNHGHGWGGNYSYK</sequence>
<feature type="region of interest" description="Disordered" evidence="5">
    <location>
        <begin position="37"/>
        <end position="204"/>
    </location>
</feature>
<dbReference type="InterPro" id="IPR013320">
    <property type="entry name" value="ConA-like_dom_sf"/>
</dbReference>
<evidence type="ECO:0000256" key="1">
    <source>
        <dbReference type="ARBA" id="ARBA00004123"/>
    </source>
</evidence>
<dbReference type="SUPFAM" id="SSF68906">
    <property type="entry name" value="SAP domain"/>
    <property type="match status" value="1"/>
</dbReference>
<dbReference type="InterPro" id="IPR043136">
    <property type="entry name" value="B30.2/SPRY_sf"/>
</dbReference>
<comment type="caution">
    <text evidence="8">The sequence shown here is derived from an EMBL/GenBank/DDBJ whole genome shotgun (WGS) entry which is preliminary data.</text>
</comment>
<dbReference type="Gene3D" id="3.40.50.300">
    <property type="entry name" value="P-loop containing nucleotide triphosphate hydrolases"/>
    <property type="match status" value="1"/>
</dbReference>
<gene>
    <name evidence="8" type="ORF">GSLYS_00013228001</name>
</gene>
<dbReference type="InterPro" id="IPR036361">
    <property type="entry name" value="SAP_dom_sf"/>
</dbReference>
<keyword evidence="4" id="KW-0539">Nucleus</keyword>
<dbReference type="PROSITE" id="PS50188">
    <property type="entry name" value="B302_SPRY"/>
    <property type="match status" value="1"/>
</dbReference>
<dbReference type="CDD" id="cd12884">
    <property type="entry name" value="SPRY_hnRNP"/>
    <property type="match status" value="1"/>
</dbReference>
<evidence type="ECO:0000259" key="7">
    <source>
        <dbReference type="PROSITE" id="PS50800"/>
    </source>
</evidence>
<dbReference type="Proteomes" id="UP001497497">
    <property type="component" value="Unassembled WGS sequence"/>
</dbReference>
<dbReference type="InterPro" id="IPR003877">
    <property type="entry name" value="SPRY_dom"/>
</dbReference>
<feature type="compositionally biased region" description="Gly residues" evidence="5">
    <location>
        <begin position="738"/>
        <end position="747"/>
    </location>
</feature>
<feature type="domain" description="B30.2/SPRY" evidence="6">
    <location>
        <begin position="196"/>
        <end position="393"/>
    </location>
</feature>
<feature type="domain" description="SAP" evidence="7">
    <location>
        <begin position="6"/>
        <end position="40"/>
    </location>
</feature>
<dbReference type="SMART" id="SM00513">
    <property type="entry name" value="SAP"/>
    <property type="match status" value="1"/>
</dbReference>
<feature type="compositionally biased region" description="Low complexity" evidence="5">
    <location>
        <begin position="719"/>
        <end position="737"/>
    </location>
</feature>
<keyword evidence="2" id="KW-0488">Methylation</keyword>
<dbReference type="FunFam" id="3.40.50.300:FF:000355">
    <property type="entry name" value="Heterogeneous nuclear ribonucleoprotein U-like 1, isoform CRA_a"/>
    <property type="match status" value="1"/>
</dbReference>
<proteinExistence type="predicted"/>